<dbReference type="Pfam" id="PF01529">
    <property type="entry name" value="DHHC"/>
    <property type="match status" value="1"/>
</dbReference>
<dbReference type="PANTHER" id="PTHR22883:SF391">
    <property type="entry name" value="PROTEIN S-ACYLTRANSFERASE 3-RELATED"/>
    <property type="match status" value="1"/>
</dbReference>
<name>A0A8T1PET5_CARIL</name>
<keyword evidence="6 8" id="KW-0472">Membrane</keyword>
<feature type="transmembrane region" description="Helical" evidence="8">
    <location>
        <begin position="35"/>
        <end position="55"/>
    </location>
</feature>
<dbReference type="GO" id="GO:0006612">
    <property type="term" value="P:protein targeting to membrane"/>
    <property type="evidence" value="ECO:0007669"/>
    <property type="project" value="TreeGrafter"/>
</dbReference>
<proteinExistence type="inferred from homology"/>
<dbReference type="GO" id="GO:0005783">
    <property type="term" value="C:endoplasmic reticulum"/>
    <property type="evidence" value="ECO:0007669"/>
    <property type="project" value="TreeGrafter"/>
</dbReference>
<organism evidence="10 11">
    <name type="scientific">Carya illinoinensis</name>
    <name type="common">Pecan</name>
    <dbReference type="NCBI Taxonomy" id="32201"/>
    <lineage>
        <taxon>Eukaryota</taxon>
        <taxon>Viridiplantae</taxon>
        <taxon>Streptophyta</taxon>
        <taxon>Embryophyta</taxon>
        <taxon>Tracheophyta</taxon>
        <taxon>Spermatophyta</taxon>
        <taxon>Magnoliopsida</taxon>
        <taxon>eudicotyledons</taxon>
        <taxon>Gunneridae</taxon>
        <taxon>Pentapetalae</taxon>
        <taxon>rosids</taxon>
        <taxon>fabids</taxon>
        <taxon>Fagales</taxon>
        <taxon>Juglandaceae</taxon>
        <taxon>Carya</taxon>
    </lineage>
</organism>
<dbReference type="EMBL" id="CM031817">
    <property type="protein sequence ID" value="KAG6642749.1"/>
    <property type="molecule type" value="Genomic_DNA"/>
</dbReference>
<dbReference type="PANTHER" id="PTHR22883">
    <property type="entry name" value="ZINC FINGER DHHC DOMAIN CONTAINING PROTEIN"/>
    <property type="match status" value="1"/>
</dbReference>
<reference evidence="10" key="1">
    <citation type="submission" date="2020-12" db="EMBL/GenBank/DDBJ databases">
        <title>WGS assembly of Carya illinoinensis cv. Pawnee.</title>
        <authorList>
            <person name="Platts A."/>
            <person name="Shu S."/>
            <person name="Wright S."/>
            <person name="Barry K."/>
            <person name="Edger P."/>
            <person name="Pires J.C."/>
            <person name="Schmutz J."/>
        </authorList>
    </citation>
    <scope>NUCLEOTIDE SEQUENCE</scope>
    <source>
        <tissue evidence="10">Leaf</tissue>
    </source>
</reference>
<evidence type="ECO:0000256" key="3">
    <source>
        <dbReference type="ARBA" id="ARBA00022679"/>
    </source>
</evidence>
<evidence type="ECO:0000256" key="1">
    <source>
        <dbReference type="ARBA" id="ARBA00004127"/>
    </source>
</evidence>
<evidence type="ECO:0000313" key="10">
    <source>
        <dbReference type="EMBL" id="KAG6642749.1"/>
    </source>
</evidence>
<dbReference type="InterPro" id="IPR039859">
    <property type="entry name" value="PFA4/ZDH16/20/ERF2-like"/>
</dbReference>
<gene>
    <name evidence="10" type="ORF">CIPAW_09G162500</name>
</gene>
<dbReference type="EC" id="2.3.1.225" evidence="8"/>
<evidence type="ECO:0000259" key="9">
    <source>
        <dbReference type="Pfam" id="PF01529"/>
    </source>
</evidence>
<dbReference type="GO" id="GO:0019706">
    <property type="term" value="F:protein-cysteine S-palmitoyltransferase activity"/>
    <property type="evidence" value="ECO:0007669"/>
    <property type="project" value="UniProtKB-EC"/>
</dbReference>
<comment type="similarity">
    <text evidence="2 8">Belongs to the DHHC palmitoyltransferase family.</text>
</comment>
<comment type="caution">
    <text evidence="10">The sequence shown here is derived from an EMBL/GenBank/DDBJ whole genome shotgun (WGS) entry which is preliminary data.</text>
</comment>
<keyword evidence="11" id="KW-1185">Reference proteome</keyword>
<evidence type="ECO:0000256" key="2">
    <source>
        <dbReference type="ARBA" id="ARBA00008574"/>
    </source>
</evidence>
<dbReference type="Proteomes" id="UP000811609">
    <property type="component" value="Chromosome 9"/>
</dbReference>
<evidence type="ECO:0000256" key="4">
    <source>
        <dbReference type="ARBA" id="ARBA00022692"/>
    </source>
</evidence>
<dbReference type="PROSITE" id="PS50216">
    <property type="entry name" value="DHHC"/>
    <property type="match status" value="1"/>
</dbReference>
<feature type="transmembrane region" description="Helical" evidence="8">
    <location>
        <begin position="189"/>
        <end position="210"/>
    </location>
</feature>
<evidence type="ECO:0000313" key="11">
    <source>
        <dbReference type="Proteomes" id="UP000811609"/>
    </source>
</evidence>
<keyword evidence="7 8" id="KW-0012">Acyltransferase</keyword>
<dbReference type="AlphaFoldDB" id="A0A8T1PET5"/>
<keyword evidence="4 8" id="KW-0812">Transmembrane</keyword>
<comment type="catalytic activity">
    <reaction evidence="8">
        <text>L-cysteinyl-[protein] + hexadecanoyl-CoA = S-hexadecanoyl-L-cysteinyl-[protein] + CoA</text>
        <dbReference type="Rhea" id="RHEA:36683"/>
        <dbReference type="Rhea" id="RHEA-COMP:10131"/>
        <dbReference type="Rhea" id="RHEA-COMP:11032"/>
        <dbReference type="ChEBI" id="CHEBI:29950"/>
        <dbReference type="ChEBI" id="CHEBI:57287"/>
        <dbReference type="ChEBI" id="CHEBI:57379"/>
        <dbReference type="ChEBI" id="CHEBI:74151"/>
        <dbReference type="EC" id="2.3.1.225"/>
    </reaction>
</comment>
<dbReference type="InterPro" id="IPR001594">
    <property type="entry name" value="Palmitoyltrfase_DHHC"/>
</dbReference>
<comment type="subcellular location">
    <subcellularLocation>
        <location evidence="1">Endomembrane system</location>
        <topology evidence="1">Multi-pass membrane protein</topology>
    </subcellularLocation>
</comment>
<protein>
    <recommendedName>
        <fullName evidence="8">S-acyltransferase</fullName>
        <ecNumber evidence="8">2.3.1.225</ecNumber>
    </recommendedName>
    <alternativeName>
        <fullName evidence="8">Palmitoyltransferase</fullName>
    </alternativeName>
</protein>
<evidence type="ECO:0000256" key="7">
    <source>
        <dbReference type="ARBA" id="ARBA00023315"/>
    </source>
</evidence>
<evidence type="ECO:0000256" key="6">
    <source>
        <dbReference type="ARBA" id="ARBA00023136"/>
    </source>
</evidence>
<evidence type="ECO:0000256" key="8">
    <source>
        <dbReference type="RuleBase" id="RU079119"/>
    </source>
</evidence>
<accession>A0A8T1PET5</accession>
<comment type="domain">
    <text evidence="8">The DHHC domain is required for palmitoyltransferase activity.</text>
</comment>
<dbReference type="GO" id="GO:0005794">
    <property type="term" value="C:Golgi apparatus"/>
    <property type="evidence" value="ECO:0007669"/>
    <property type="project" value="TreeGrafter"/>
</dbReference>
<sequence length="456" mass="51332">MDSDAKSKRLYKVWKGNNKFLCGGRLIFGPDVASLLLSTLLIGGPAMAFCINIYLKIKDVNNKDDHLWCLVLFVGLILTFLDLILLLLTSSRDPGIVPRNSKPPESDEAFDATTPSMEWVIGRTPHLKLPRTKDVLVNGHSVKVKYCDTCLLYRPPRTSHCSICDNCVQRFDHHCPWVGQCIGLRNYRFFIMFITTSTILCIYVFGFSLINILKKEGIVWKAMKEDILSDILMAYCFVAVWFVGGLTVFHFYLICTNQTTYENFRYRYNKKENPYNQGIKKNLREMFFSKIPNSISRFRSFVEEEHMMVASVTPNCGEAIISPEERIDIEMGTGRVEGSGVSLPEILRNLDYDDLEDDEKTAEGDEGRSFFDPPLHVDQELNQSVQSSTGGGGVTKLIQSSSIGDGVRISIQKSSFVEGAGESDQRFMAVNGTKTDEVSDYGNNLLQTTTAPVFQA</sequence>
<keyword evidence="5 8" id="KW-1133">Transmembrane helix</keyword>
<keyword evidence="3 8" id="KW-0808">Transferase</keyword>
<feature type="domain" description="Palmitoyltransferase DHHC" evidence="9">
    <location>
        <begin position="144"/>
        <end position="265"/>
    </location>
</feature>
<feature type="transmembrane region" description="Helical" evidence="8">
    <location>
        <begin position="67"/>
        <end position="88"/>
    </location>
</feature>
<feature type="transmembrane region" description="Helical" evidence="8">
    <location>
        <begin position="231"/>
        <end position="253"/>
    </location>
</feature>
<evidence type="ECO:0000256" key="5">
    <source>
        <dbReference type="ARBA" id="ARBA00022989"/>
    </source>
</evidence>